<dbReference type="Proteomes" id="UP000593566">
    <property type="component" value="Unassembled WGS sequence"/>
</dbReference>
<feature type="compositionally biased region" description="Basic and acidic residues" evidence="1">
    <location>
        <begin position="777"/>
        <end position="786"/>
    </location>
</feature>
<feature type="compositionally biased region" description="Polar residues" evidence="1">
    <location>
        <begin position="84"/>
        <end position="104"/>
    </location>
</feature>
<feature type="compositionally biased region" description="Polar residues" evidence="1">
    <location>
        <begin position="622"/>
        <end position="637"/>
    </location>
</feature>
<name>A0A8H6CHI7_9LECA</name>
<feature type="compositionally biased region" description="Acidic residues" evidence="1">
    <location>
        <begin position="241"/>
        <end position="260"/>
    </location>
</feature>
<proteinExistence type="predicted"/>
<feature type="compositionally biased region" description="Acidic residues" evidence="1">
    <location>
        <begin position="651"/>
        <end position="665"/>
    </location>
</feature>
<feature type="compositionally biased region" description="Basic and acidic residues" evidence="1">
    <location>
        <begin position="638"/>
        <end position="650"/>
    </location>
</feature>
<dbReference type="AlphaFoldDB" id="A0A8H6CHI7"/>
<feature type="region of interest" description="Disordered" evidence="1">
    <location>
        <begin position="213"/>
        <end position="286"/>
    </location>
</feature>
<evidence type="ECO:0000313" key="3">
    <source>
        <dbReference type="Proteomes" id="UP000593566"/>
    </source>
</evidence>
<dbReference type="GeneID" id="59328910"/>
<feature type="region of interest" description="Disordered" evidence="1">
    <location>
        <begin position="49"/>
        <end position="147"/>
    </location>
</feature>
<evidence type="ECO:0000256" key="1">
    <source>
        <dbReference type="SAM" id="MobiDB-lite"/>
    </source>
</evidence>
<gene>
    <name evidence="2" type="ORF">HO133_000491</name>
</gene>
<feature type="compositionally biased region" description="Basic and acidic residues" evidence="1">
    <location>
        <begin position="689"/>
        <end position="699"/>
    </location>
</feature>
<keyword evidence="3" id="KW-1185">Reference proteome</keyword>
<dbReference type="EMBL" id="JACCJB010000010">
    <property type="protein sequence ID" value="KAF6223648.1"/>
    <property type="molecule type" value="Genomic_DNA"/>
</dbReference>
<organism evidence="2 3">
    <name type="scientific">Letharia lupina</name>
    <dbReference type="NCBI Taxonomy" id="560253"/>
    <lineage>
        <taxon>Eukaryota</taxon>
        <taxon>Fungi</taxon>
        <taxon>Dikarya</taxon>
        <taxon>Ascomycota</taxon>
        <taxon>Pezizomycotina</taxon>
        <taxon>Lecanoromycetes</taxon>
        <taxon>OSLEUM clade</taxon>
        <taxon>Lecanoromycetidae</taxon>
        <taxon>Lecanorales</taxon>
        <taxon>Lecanorineae</taxon>
        <taxon>Parmeliaceae</taxon>
        <taxon>Letharia</taxon>
    </lineage>
</organism>
<accession>A0A8H6CHI7</accession>
<feature type="compositionally biased region" description="Basic residues" evidence="1">
    <location>
        <begin position="679"/>
        <end position="688"/>
    </location>
</feature>
<feature type="region of interest" description="Disordered" evidence="1">
    <location>
        <begin position="622"/>
        <end position="707"/>
    </location>
</feature>
<feature type="compositionally biased region" description="Polar residues" evidence="1">
    <location>
        <begin position="908"/>
        <end position="918"/>
    </location>
</feature>
<sequence>MAFSNQSRHYHIAGEFSGAERDEFGYTKDDYVRMMDDVAIAVVDGHDEALSTPQMRRKDRQPSTGYNAPASAGRHRRSVKQDSRTTGPGASSHSGRKFSSQGGTTRFHPYHRHQQHVPPNAFGGSGDTYPTPPIAWHNGSNAPSQNVYQNSRSSAFGNYGGVIPNTPSSQHNVSDFAGQRSQQDSVGLQTLPPSWNQGQLSGPAMQIAQPLQMNARPSRHRLQARPSPREGRHGAVPAVDDNVEDGEDLSEGEEDREAGEEQASNRVKGTKKSKMSPTAKTRVRRGLTRINADGELEWLAANDRDGIIAVRHDDIRPQLIAIAEAERVALGVQNEHPDEPGPGKYNVTSFYRKHVKWGPDRDDRPDIDFAWEEDREKNPRPNCPGYMYWEENGKKYVVLDPHDNPVKDWDIPSTIASNIPGYKLEAMRRENMSLGHKDFWARMPSQINVGTEGQPIWEELGLPNSIVNMPMERFRFHAGLCSWTERTKTLVIKAGLKKLYGDNLQNNTVRAFGRDLTTKEINEIKKGDNAVFPIEGDVVPATPKAAKKYRSKGAARPTKLKGNAKEDSQSRKRKNTTDDEGQSSEEEVQTQFRSHKRARHGRKEDSVAAEIDDLVMFEQSPTIIDQDNASQRYSLRSTRQDAKTPRRIETIEESSSDSSADEEYQDTPTQRYSLSQTRKVAKARGNSRKVKESLSRETSAEDEDEYVPARPSYPLKWIETNEKPQRESDRVRVAPQENSVESDEEEMPAERFPFRRIPRAGEVGGKSKGPSWVSSTGEKDQNNEERDYRHTAVPVTIDGRIHYATYEGLISNGPVPYVGGSGTSPQPQAREVIGASLAQSESYPAQPHAFDVMMSMPLLDESHLEEEDTPLQAHRKRVRDFLGDEEAEAYAPASKRLRTEQPVLPNPASATHGATSNFPPQIVSPPIIPPQAEQPSMASPAPQAQPPQTRKQKLEAEWALVFKQMFVDLGFPSVNYSEVPPWNEEEVQSLVDALLPTREVYFAWTGEPAPRTDPQQSYRAQFDTIFGAFQDWWRAHRSNEQLPILAGVMHWGRSVDDWELPSKDSMYYEAFKKGHRAPRGENGQILDLPDWPGSRLEDALRERY</sequence>
<comment type="caution">
    <text evidence="2">The sequence shown here is derived from an EMBL/GenBank/DDBJ whole genome shotgun (WGS) entry which is preliminary data.</text>
</comment>
<feature type="region of interest" description="Disordered" evidence="1">
    <location>
        <begin position="719"/>
        <end position="786"/>
    </location>
</feature>
<evidence type="ECO:0000313" key="2">
    <source>
        <dbReference type="EMBL" id="KAF6223648.1"/>
    </source>
</evidence>
<feature type="region of interest" description="Disordered" evidence="1">
    <location>
        <begin position="889"/>
        <end position="952"/>
    </location>
</feature>
<feature type="compositionally biased region" description="Acidic residues" evidence="1">
    <location>
        <begin position="578"/>
        <end position="588"/>
    </location>
</feature>
<reference evidence="2 3" key="1">
    <citation type="journal article" date="2020" name="Genomics">
        <title>Complete, high-quality genomes from long-read metagenomic sequencing of two wolf lichen thalli reveals enigmatic genome architecture.</title>
        <authorList>
            <person name="McKenzie S.K."/>
            <person name="Walston R.F."/>
            <person name="Allen J.L."/>
        </authorList>
    </citation>
    <scope>NUCLEOTIDE SEQUENCE [LARGE SCALE GENOMIC DNA]</scope>
    <source>
        <strain evidence="2">WasteWater1</strain>
    </source>
</reference>
<feature type="compositionally biased region" description="Basic and acidic residues" evidence="1">
    <location>
        <begin position="719"/>
        <end position="732"/>
    </location>
</feature>
<dbReference type="RefSeq" id="XP_037152865.1">
    <property type="nucleotide sequence ID" value="XM_037291430.1"/>
</dbReference>
<protein>
    <submittedName>
        <fullName evidence="2">Uncharacterized protein</fullName>
    </submittedName>
</protein>
<feature type="compositionally biased region" description="Polar residues" evidence="1">
    <location>
        <begin position="138"/>
        <end position="147"/>
    </location>
</feature>
<feature type="compositionally biased region" description="Polar residues" evidence="1">
    <location>
        <begin position="666"/>
        <end position="678"/>
    </location>
</feature>
<feature type="compositionally biased region" description="Low complexity" evidence="1">
    <location>
        <begin position="930"/>
        <end position="948"/>
    </location>
</feature>
<feature type="region of interest" description="Disordered" evidence="1">
    <location>
        <begin position="543"/>
        <end position="605"/>
    </location>
</feature>